<dbReference type="InterPro" id="IPR003607">
    <property type="entry name" value="HD/PDEase_dom"/>
</dbReference>
<dbReference type="InterPro" id="IPR022711">
    <property type="entry name" value="RNase_Y_N"/>
</dbReference>
<protein>
    <recommendedName>
        <fullName evidence="5 6">Ribonuclease Y</fullName>
        <shortName evidence="5">RNase Y</shortName>
        <ecNumber evidence="5 6">3.1.-.-</ecNumber>
    </recommendedName>
</protein>
<dbReference type="InterPro" id="IPR036612">
    <property type="entry name" value="KH_dom_type_1_sf"/>
</dbReference>
<dbReference type="GO" id="GO:0006402">
    <property type="term" value="P:mRNA catabolic process"/>
    <property type="evidence" value="ECO:0007669"/>
    <property type="project" value="UniProtKB-UniRule"/>
</dbReference>
<dbReference type="PROSITE" id="PS50084">
    <property type="entry name" value="KH_TYPE_1"/>
    <property type="match status" value="1"/>
</dbReference>
<dbReference type="Pfam" id="PF12072">
    <property type="entry name" value="RNase_Y_N"/>
    <property type="match status" value="1"/>
</dbReference>
<keyword evidence="5" id="KW-0812">Transmembrane</keyword>
<dbReference type="SUPFAM" id="SSF54791">
    <property type="entry name" value="Eukaryotic type KH-domain (KH-domain type I)"/>
    <property type="match status" value="1"/>
</dbReference>
<dbReference type="PROSITE" id="PS51831">
    <property type="entry name" value="HD"/>
    <property type="match status" value="1"/>
</dbReference>
<keyword evidence="1 5" id="KW-0540">Nuclease</keyword>
<dbReference type="InterPro" id="IPR006674">
    <property type="entry name" value="HD_domain"/>
</dbReference>
<dbReference type="SMART" id="SM00322">
    <property type="entry name" value="KH"/>
    <property type="match status" value="1"/>
</dbReference>
<comment type="similarity">
    <text evidence="5">Belongs to the RNase Y family.</text>
</comment>
<dbReference type="GO" id="GO:0004521">
    <property type="term" value="F:RNA endonuclease activity"/>
    <property type="evidence" value="ECO:0007669"/>
    <property type="project" value="UniProtKB-UniRule"/>
</dbReference>
<evidence type="ECO:0000259" key="8">
    <source>
        <dbReference type="PROSITE" id="PS51831"/>
    </source>
</evidence>
<evidence type="ECO:0000313" key="9">
    <source>
        <dbReference type="EMBL" id="OGC82350.1"/>
    </source>
</evidence>
<dbReference type="PANTHER" id="PTHR12826">
    <property type="entry name" value="RIBONUCLEASE Y"/>
    <property type="match status" value="1"/>
</dbReference>
<dbReference type="SUPFAM" id="SSF109604">
    <property type="entry name" value="HD-domain/PDEase-like"/>
    <property type="match status" value="1"/>
</dbReference>
<dbReference type="Pfam" id="PF01966">
    <property type="entry name" value="HD"/>
    <property type="match status" value="1"/>
</dbReference>
<dbReference type="InterPro" id="IPR004088">
    <property type="entry name" value="KH_dom_type_1"/>
</dbReference>
<dbReference type="AlphaFoldDB" id="A0A1F4XL47"/>
<evidence type="ECO:0000256" key="3">
    <source>
        <dbReference type="ARBA" id="ARBA00022801"/>
    </source>
</evidence>
<evidence type="ECO:0000256" key="4">
    <source>
        <dbReference type="ARBA" id="ARBA00022884"/>
    </source>
</evidence>
<dbReference type="CDD" id="cd22431">
    <property type="entry name" value="KH-I_RNaseY"/>
    <property type="match status" value="1"/>
</dbReference>
<evidence type="ECO:0000256" key="1">
    <source>
        <dbReference type="ARBA" id="ARBA00022722"/>
    </source>
</evidence>
<dbReference type="PANTHER" id="PTHR12826:SF15">
    <property type="entry name" value="RIBONUCLEASE Y"/>
    <property type="match status" value="1"/>
</dbReference>
<feature type="region of interest" description="Disordered" evidence="7">
    <location>
        <begin position="80"/>
        <end position="101"/>
    </location>
</feature>
<dbReference type="GO" id="GO:0016787">
    <property type="term" value="F:hydrolase activity"/>
    <property type="evidence" value="ECO:0007669"/>
    <property type="project" value="UniProtKB-KW"/>
</dbReference>
<dbReference type="InterPro" id="IPR006675">
    <property type="entry name" value="HDIG_dom"/>
</dbReference>
<keyword evidence="5" id="KW-1003">Cell membrane</keyword>
<name>A0A1F4XL47_9BACT</name>
<dbReference type="Gene3D" id="3.30.1370.10">
    <property type="entry name" value="K Homology domain, type 1"/>
    <property type="match status" value="1"/>
</dbReference>
<comment type="function">
    <text evidence="5">Endoribonuclease that initiates mRNA decay.</text>
</comment>
<organism evidence="9 10">
    <name type="scientific">Candidatus Abawacabacteria bacterium RBG_16_42_10</name>
    <dbReference type="NCBI Taxonomy" id="1817814"/>
    <lineage>
        <taxon>Bacteria</taxon>
        <taxon>Candidatus Abawacaibacteriota</taxon>
    </lineage>
</organism>
<proteinExistence type="inferred from homology"/>
<dbReference type="HAMAP" id="MF_00335">
    <property type="entry name" value="RNase_Y"/>
    <property type="match status" value="1"/>
</dbReference>
<dbReference type="SMART" id="SM00471">
    <property type="entry name" value="HDc"/>
    <property type="match status" value="1"/>
</dbReference>
<dbReference type="EMBL" id="MEWR01000008">
    <property type="protein sequence ID" value="OGC82350.1"/>
    <property type="molecule type" value="Genomic_DNA"/>
</dbReference>
<dbReference type="CDD" id="cd00077">
    <property type="entry name" value="HDc"/>
    <property type="match status" value="1"/>
</dbReference>
<dbReference type="STRING" id="1817814.A2V81_02350"/>
<dbReference type="NCBIfam" id="TIGR03319">
    <property type="entry name" value="RNase_Y"/>
    <property type="match status" value="1"/>
</dbReference>
<gene>
    <name evidence="5" type="primary">rny</name>
    <name evidence="9" type="ORF">A2V81_02350</name>
</gene>
<keyword evidence="4 5" id="KW-0694">RNA-binding</keyword>
<dbReference type="InterPro" id="IPR004087">
    <property type="entry name" value="KH_dom"/>
</dbReference>
<dbReference type="GO" id="GO:0005886">
    <property type="term" value="C:plasma membrane"/>
    <property type="evidence" value="ECO:0007669"/>
    <property type="project" value="UniProtKB-SubCell"/>
</dbReference>
<comment type="subcellular location">
    <subcellularLocation>
        <location evidence="5">Cell membrane</location>
        <topology evidence="5">Single-pass membrane protein</topology>
    </subcellularLocation>
</comment>
<evidence type="ECO:0000313" key="10">
    <source>
        <dbReference type="Proteomes" id="UP000177614"/>
    </source>
</evidence>
<feature type="transmembrane region" description="Helical" evidence="5">
    <location>
        <begin position="6"/>
        <end position="26"/>
    </location>
</feature>
<evidence type="ECO:0000256" key="2">
    <source>
        <dbReference type="ARBA" id="ARBA00022759"/>
    </source>
</evidence>
<dbReference type="EC" id="3.1.-.-" evidence="5 6"/>
<dbReference type="Pfam" id="PF00013">
    <property type="entry name" value="KH_1"/>
    <property type="match status" value="1"/>
</dbReference>
<feature type="compositionally biased region" description="Basic and acidic residues" evidence="7">
    <location>
        <begin position="80"/>
        <end position="98"/>
    </location>
</feature>
<evidence type="ECO:0000256" key="6">
    <source>
        <dbReference type="NCBIfam" id="TIGR03319"/>
    </source>
</evidence>
<accession>A0A1F4XL47</accession>
<evidence type="ECO:0000256" key="7">
    <source>
        <dbReference type="SAM" id="MobiDB-lite"/>
    </source>
</evidence>
<dbReference type="Gene3D" id="1.10.3210.10">
    <property type="entry name" value="Hypothetical protein af1432"/>
    <property type="match status" value="1"/>
</dbReference>
<feature type="domain" description="HD" evidence="8">
    <location>
        <begin position="324"/>
        <end position="417"/>
    </location>
</feature>
<keyword evidence="5" id="KW-0472">Membrane</keyword>
<dbReference type="NCBIfam" id="TIGR00277">
    <property type="entry name" value="HDIG"/>
    <property type="match status" value="1"/>
</dbReference>
<dbReference type="GO" id="GO:0003723">
    <property type="term" value="F:RNA binding"/>
    <property type="evidence" value="ECO:0007669"/>
    <property type="project" value="UniProtKB-UniRule"/>
</dbReference>
<sequence>MPTPLIVSALLGLAVGIVGMILYQSFIRRSKISKLEAQAQESLRQAQKEEQNIIREAKGQSQKLLDQVRKEELERKKKLQELEQKNQKHEHEIERKLSELTNQQKELDSALEKLRAEESTLSEKKKSAEELLQKISSLSPAEAKEILFKKIEEEYQEDLMKHTEKIIKESQEKAAIQIKNILAEAMQRYHGESIAESTVTTVTLPNDEMKGRVIGREGRNINAFEKLSGVDVIVDDSPGVVILSGFDLIRRYIAKLALERLVADGRIHPTRIEEMLSKAEEDVNKMIKEFGEKVVYELGITGFPAEIMKLLGRLRFRTAYGQNVLKHSVEVAKLASNIATEMGANSDIAKKAGLLHDIGKALDQEIEGHHSDIGREICKKYNINPKVTAAIESHHGDKPFTSVEGIIVYIANILSQQRLGAKREGLEQHIQRMTNLEQLAMNFDGVEKAFAMQAGHEIRVVVNPGKITDLSAYKLAHDLAKKLEKETDITGEIKVNVIRETRIIEYAR</sequence>
<comment type="caution">
    <text evidence="9">The sequence shown here is derived from an EMBL/GenBank/DDBJ whole genome shotgun (WGS) entry which is preliminary data.</text>
</comment>
<keyword evidence="3 5" id="KW-0378">Hydrolase</keyword>
<evidence type="ECO:0000256" key="5">
    <source>
        <dbReference type="HAMAP-Rule" id="MF_00335"/>
    </source>
</evidence>
<keyword evidence="2 5" id="KW-0255">Endonuclease</keyword>
<keyword evidence="5" id="KW-1133">Transmembrane helix</keyword>
<dbReference type="Proteomes" id="UP000177614">
    <property type="component" value="Unassembled WGS sequence"/>
</dbReference>
<dbReference type="InterPro" id="IPR017705">
    <property type="entry name" value="Ribonuclease_Y"/>
</dbReference>
<reference evidence="9 10" key="1">
    <citation type="journal article" date="2016" name="Nat. Commun.">
        <title>Thousands of microbial genomes shed light on interconnected biogeochemical processes in an aquifer system.</title>
        <authorList>
            <person name="Anantharaman K."/>
            <person name="Brown C.T."/>
            <person name="Hug L.A."/>
            <person name="Sharon I."/>
            <person name="Castelle C.J."/>
            <person name="Probst A.J."/>
            <person name="Thomas B.C."/>
            <person name="Singh A."/>
            <person name="Wilkins M.J."/>
            <person name="Karaoz U."/>
            <person name="Brodie E.L."/>
            <person name="Williams K.H."/>
            <person name="Hubbard S.S."/>
            <person name="Banfield J.F."/>
        </authorList>
    </citation>
    <scope>NUCLEOTIDE SEQUENCE [LARGE SCALE GENOMIC DNA]</scope>
</reference>